<accession>A0A4Y2UM96</accession>
<reference evidence="2 3" key="1">
    <citation type="journal article" date="2019" name="Sci. Rep.">
        <title>Orb-weaving spider Araneus ventricosus genome elucidates the spidroin gene catalogue.</title>
        <authorList>
            <person name="Kono N."/>
            <person name="Nakamura H."/>
            <person name="Ohtoshi R."/>
            <person name="Moran D.A.P."/>
            <person name="Shinohara A."/>
            <person name="Yoshida Y."/>
            <person name="Fujiwara M."/>
            <person name="Mori M."/>
            <person name="Tomita M."/>
            <person name="Arakawa K."/>
        </authorList>
    </citation>
    <scope>NUCLEOTIDE SEQUENCE [LARGE SCALE GENOMIC DNA]</scope>
</reference>
<feature type="region of interest" description="Disordered" evidence="1">
    <location>
        <begin position="111"/>
        <end position="146"/>
    </location>
</feature>
<evidence type="ECO:0000313" key="2">
    <source>
        <dbReference type="EMBL" id="GBO14165.1"/>
    </source>
</evidence>
<proteinExistence type="predicted"/>
<dbReference type="EMBL" id="BGPR01038331">
    <property type="protein sequence ID" value="GBO14165.1"/>
    <property type="molecule type" value="Genomic_DNA"/>
</dbReference>
<comment type="caution">
    <text evidence="2">The sequence shown here is derived from an EMBL/GenBank/DDBJ whole genome shotgun (WGS) entry which is preliminary data.</text>
</comment>
<evidence type="ECO:0008006" key="4">
    <source>
        <dbReference type="Google" id="ProtNLM"/>
    </source>
</evidence>
<protein>
    <recommendedName>
        <fullName evidence="4">DDE-1 domain-containing protein</fullName>
    </recommendedName>
</protein>
<sequence length="146" mass="16632">MSRNIINVMDTGLDVTGTLRASQMSKKISLLEALHFVKKAWDEVSDVKTRNCLRHGGFIRTKQEDNPDVIEKSANLSDEDYEAWMNVDVNLETDEKTTEVTICRARVNRRDDGIELEDHDDEEESEGKPPSAQESLQALRNLRSVQ</sequence>
<feature type="compositionally biased region" description="Polar residues" evidence="1">
    <location>
        <begin position="132"/>
        <end position="146"/>
    </location>
</feature>
<organism evidence="2 3">
    <name type="scientific">Araneus ventricosus</name>
    <name type="common">Orbweaver spider</name>
    <name type="synonym">Epeira ventricosa</name>
    <dbReference type="NCBI Taxonomy" id="182803"/>
    <lineage>
        <taxon>Eukaryota</taxon>
        <taxon>Metazoa</taxon>
        <taxon>Ecdysozoa</taxon>
        <taxon>Arthropoda</taxon>
        <taxon>Chelicerata</taxon>
        <taxon>Arachnida</taxon>
        <taxon>Araneae</taxon>
        <taxon>Araneomorphae</taxon>
        <taxon>Entelegynae</taxon>
        <taxon>Araneoidea</taxon>
        <taxon>Araneidae</taxon>
        <taxon>Araneus</taxon>
    </lineage>
</organism>
<gene>
    <name evidence="2" type="ORF">AVEN_36602_1</name>
</gene>
<name>A0A4Y2UM96_ARAVE</name>
<dbReference type="AlphaFoldDB" id="A0A4Y2UM96"/>
<evidence type="ECO:0000313" key="3">
    <source>
        <dbReference type="Proteomes" id="UP000499080"/>
    </source>
</evidence>
<keyword evidence="3" id="KW-1185">Reference proteome</keyword>
<dbReference type="Proteomes" id="UP000499080">
    <property type="component" value="Unassembled WGS sequence"/>
</dbReference>
<feature type="compositionally biased region" description="Acidic residues" evidence="1">
    <location>
        <begin position="114"/>
        <end position="125"/>
    </location>
</feature>
<evidence type="ECO:0000256" key="1">
    <source>
        <dbReference type="SAM" id="MobiDB-lite"/>
    </source>
</evidence>